<evidence type="ECO:0000313" key="11">
    <source>
        <dbReference type="Proteomes" id="UP000250223"/>
    </source>
</evidence>
<dbReference type="InterPro" id="IPR038501">
    <property type="entry name" value="Spore_GerAC_C_sf"/>
</dbReference>
<evidence type="ECO:0000259" key="8">
    <source>
        <dbReference type="Pfam" id="PF05504"/>
    </source>
</evidence>
<keyword evidence="3" id="KW-0309">Germination</keyword>
<evidence type="ECO:0000256" key="1">
    <source>
        <dbReference type="ARBA" id="ARBA00004635"/>
    </source>
</evidence>
<accession>A0A2X2W9L1</accession>
<keyword evidence="6" id="KW-0564">Palmitate</keyword>
<dbReference type="EMBL" id="UAWC01000007">
    <property type="protein sequence ID" value="SQB34343.1"/>
    <property type="molecule type" value="Genomic_DNA"/>
</dbReference>
<dbReference type="InterPro" id="IPR057336">
    <property type="entry name" value="GerAC_N"/>
</dbReference>
<dbReference type="InterPro" id="IPR008844">
    <property type="entry name" value="Spore_GerAC-like"/>
</dbReference>
<dbReference type="InterPro" id="IPR046953">
    <property type="entry name" value="Spore_GerAC-like_C"/>
</dbReference>
<dbReference type="Pfam" id="PF25198">
    <property type="entry name" value="Spore_GerAC_N"/>
    <property type="match status" value="1"/>
</dbReference>
<evidence type="ECO:0000256" key="4">
    <source>
        <dbReference type="ARBA" id="ARBA00022729"/>
    </source>
</evidence>
<dbReference type="Pfam" id="PF05504">
    <property type="entry name" value="Spore_GerAC"/>
    <property type="match status" value="1"/>
</dbReference>
<dbReference type="Gene3D" id="3.30.300.210">
    <property type="entry name" value="Nutrient germinant receptor protein C, domain 3"/>
    <property type="match status" value="1"/>
</dbReference>
<comment type="similarity">
    <text evidence="2">Belongs to the GerABKC lipoprotein family.</text>
</comment>
<dbReference type="PANTHER" id="PTHR35789:SF1">
    <property type="entry name" value="SPORE GERMINATION PROTEIN B3"/>
    <property type="match status" value="1"/>
</dbReference>
<evidence type="ECO:0000313" key="10">
    <source>
        <dbReference type="EMBL" id="SQB34343.1"/>
    </source>
</evidence>
<dbReference type="NCBIfam" id="TIGR02887">
    <property type="entry name" value="spore_ger_x_C"/>
    <property type="match status" value="1"/>
</dbReference>
<evidence type="ECO:0000259" key="9">
    <source>
        <dbReference type="Pfam" id="PF25198"/>
    </source>
</evidence>
<evidence type="ECO:0000256" key="3">
    <source>
        <dbReference type="ARBA" id="ARBA00022544"/>
    </source>
</evidence>
<name>A0A2X2W9L1_CLOCO</name>
<dbReference type="GO" id="GO:0016020">
    <property type="term" value="C:membrane"/>
    <property type="evidence" value="ECO:0007669"/>
    <property type="project" value="UniProtKB-SubCell"/>
</dbReference>
<sequence length="394" mass="45476">MNKKKLIGVFIIIISFFISGCWDKVEIDRKIFVSTLGINAGEDIERKKEIKEIKSNEPFTDNYIKKLKVVYGYPDISELTPEKGGEAREKNITVDSYSMEDAYIKAISKSSRDISFGHLKLLILSKDLFQYPDTIKEVVDYLQREPAITRDMLVIACDGDVKNYIDFEPDTEKNIHNYIVGLIENSDSNSNIIPINFNKFMKGMNEKGNIILPLLTRRKDEKGVELSNSCIIKDFKFQNVLSSAQTSGIKLLTGKYKRGNKVIYKEGHPIDLLIENAEKKIKLKSKADGKLNLDINISLEGQIRGYYLGKEFINKDNLKEVEESFNEAISKELERLIETTQKKYNVDLINIDEHLKKYHPNIWNKIKDNWDDVYRDVNIKVNVKTYIRRIGAIK</sequence>
<dbReference type="AlphaFoldDB" id="A0A2X2W9L1"/>
<dbReference type="GO" id="GO:0009847">
    <property type="term" value="P:spore germination"/>
    <property type="evidence" value="ECO:0007669"/>
    <property type="project" value="InterPro"/>
</dbReference>
<evidence type="ECO:0000256" key="5">
    <source>
        <dbReference type="ARBA" id="ARBA00023136"/>
    </source>
</evidence>
<evidence type="ECO:0000256" key="2">
    <source>
        <dbReference type="ARBA" id="ARBA00007886"/>
    </source>
</evidence>
<comment type="subcellular location">
    <subcellularLocation>
        <location evidence="1">Membrane</location>
        <topology evidence="1">Lipid-anchor</topology>
    </subcellularLocation>
</comment>
<feature type="domain" description="Spore germination GerAC-like C-terminal" evidence="8">
    <location>
        <begin position="229"/>
        <end position="391"/>
    </location>
</feature>
<gene>
    <name evidence="10" type="primary">gerBC_2</name>
    <name evidence="10" type="ORF">NCTC13028_01246</name>
</gene>
<keyword evidence="4" id="KW-0732">Signal</keyword>
<dbReference type="PROSITE" id="PS51257">
    <property type="entry name" value="PROKAR_LIPOPROTEIN"/>
    <property type="match status" value="1"/>
</dbReference>
<evidence type="ECO:0000256" key="7">
    <source>
        <dbReference type="ARBA" id="ARBA00023288"/>
    </source>
</evidence>
<organism evidence="10 11">
    <name type="scientific">Clostridium cochlearium</name>
    <dbReference type="NCBI Taxonomy" id="1494"/>
    <lineage>
        <taxon>Bacteria</taxon>
        <taxon>Bacillati</taxon>
        <taxon>Bacillota</taxon>
        <taxon>Clostridia</taxon>
        <taxon>Eubacteriales</taxon>
        <taxon>Clostridiaceae</taxon>
        <taxon>Clostridium</taxon>
    </lineage>
</organism>
<evidence type="ECO:0000256" key="6">
    <source>
        <dbReference type="ARBA" id="ARBA00023139"/>
    </source>
</evidence>
<dbReference type="RefSeq" id="WP_160110535.1">
    <property type="nucleotide sequence ID" value="NZ_UAWC01000007.1"/>
</dbReference>
<proteinExistence type="inferred from homology"/>
<keyword evidence="7" id="KW-0449">Lipoprotein</keyword>
<dbReference type="Proteomes" id="UP000250223">
    <property type="component" value="Unassembled WGS sequence"/>
</dbReference>
<reference evidence="10 11" key="1">
    <citation type="submission" date="2018-06" db="EMBL/GenBank/DDBJ databases">
        <authorList>
            <consortium name="Pathogen Informatics"/>
            <person name="Doyle S."/>
        </authorList>
    </citation>
    <scope>NUCLEOTIDE SEQUENCE [LARGE SCALE GENOMIC DNA]</scope>
    <source>
        <strain evidence="10 11">NCTC13028</strain>
    </source>
</reference>
<protein>
    <submittedName>
        <fullName evidence="10">Spore germination protein A3</fullName>
    </submittedName>
</protein>
<feature type="domain" description="Spore germination protein N-terminal" evidence="9">
    <location>
        <begin position="23"/>
        <end position="216"/>
    </location>
</feature>
<keyword evidence="5" id="KW-0472">Membrane</keyword>
<dbReference type="PANTHER" id="PTHR35789">
    <property type="entry name" value="SPORE GERMINATION PROTEIN B3"/>
    <property type="match status" value="1"/>
</dbReference>